<dbReference type="GO" id="GO:0006974">
    <property type="term" value="P:DNA damage response"/>
    <property type="evidence" value="ECO:0007669"/>
    <property type="project" value="UniProtKB-ARBA"/>
</dbReference>
<reference evidence="4 5" key="1">
    <citation type="journal article" date="2008" name="Nature">
        <title>The genome of Laccaria bicolor provides insights into mycorrhizal symbiosis.</title>
        <authorList>
            <person name="Martin F."/>
            <person name="Aerts A."/>
            <person name="Ahren D."/>
            <person name="Brun A."/>
            <person name="Danchin E.G.J."/>
            <person name="Duchaussoy F."/>
            <person name="Gibon J."/>
            <person name="Kohler A."/>
            <person name="Lindquist E."/>
            <person name="Pereda V."/>
            <person name="Salamov A."/>
            <person name="Shapiro H.J."/>
            <person name="Wuyts J."/>
            <person name="Blaudez D."/>
            <person name="Buee M."/>
            <person name="Brokstein P."/>
            <person name="Canbaeck B."/>
            <person name="Cohen D."/>
            <person name="Courty P.E."/>
            <person name="Coutinho P.M."/>
            <person name="Delaruelle C."/>
            <person name="Detter J.C."/>
            <person name="Deveau A."/>
            <person name="DiFazio S."/>
            <person name="Duplessis S."/>
            <person name="Fraissinet-Tachet L."/>
            <person name="Lucic E."/>
            <person name="Frey-Klett P."/>
            <person name="Fourrey C."/>
            <person name="Feussner I."/>
            <person name="Gay G."/>
            <person name="Grimwood J."/>
            <person name="Hoegger P.J."/>
            <person name="Jain P."/>
            <person name="Kilaru S."/>
            <person name="Labbe J."/>
            <person name="Lin Y.C."/>
            <person name="Legue V."/>
            <person name="Le Tacon F."/>
            <person name="Marmeisse R."/>
            <person name="Melayah D."/>
            <person name="Montanini B."/>
            <person name="Muratet M."/>
            <person name="Nehls U."/>
            <person name="Niculita-Hirzel H."/>
            <person name="Oudot-Le Secq M.P."/>
            <person name="Peter M."/>
            <person name="Quesneville H."/>
            <person name="Rajashekar B."/>
            <person name="Reich M."/>
            <person name="Rouhier N."/>
            <person name="Schmutz J."/>
            <person name="Yin T."/>
            <person name="Chalot M."/>
            <person name="Henrissat B."/>
            <person name="Kuees U."/>
            <person name="Lucas S."/>
            <person name="Van de Peer Y."/>
            <person name="Podila G.K."/>
            <person name="Polle A."/>
            <person name="Pukkila P.J."/>
            <person name="Richardson P.M."/>
            <person name="Rouze P."/>
            <person name="Sanders I.R."/>
            <person name="Stajich J.E."/>
            <person name="Tunlid A."/>
            <person name="Tuskan G."/>
            <person name="Grigoriev I.V."/>
        </authorList>
    </citation>
    <scope>NUCLEOTIDE SEQUENCE [LARGE SCALE GENOMIC DNA]</scope>
    <source>
        <strain evidence="5">S238N-H82 / ATCC MYA-4686</strain>
    </source>
</reference>
<accession>B0DHL8</accession>
<keyword evidence="1" id="KW-0472">Membrane</keyword>
<dbReference type="OrthoDB" id="2148513at2759"/>
<evidence type="ECO:0000313" key="4">
    <source>
        <dbReference type="EMBL" id="EDR05750.1"/>
    </source>
</evidence>
<dbReference type="InterPro" id="IPR029060">
    <property type="entry name" value="PIN-like_dom_sf"/>
</dbReference>
<keyword evidence="5" id="KW-1185">Reference proteome</keyword>
<dbReference type="KEGG" id="lbc:LACBIDRAFT_302419"/>
<dbReference type="Pfam" id="PF00752">
    <property type="entry name" value="XPG_N"/>
    <property type="match status" value="1"/>
</dbReference>
<evidence type="ECO:0000256" key="1">
    <source>
        <dbReference type="SAM" id="Phobius"/>
    </source>
</evidence>
<dbReference type="HOGENOM" id="CLU_082498_0_0_1"/>
<dbReference type="Gene3D" id="3.40.50.1010">
    <property type="entry name" value="5'-nuclease"/>
    <property type="match status" value="2"/>
</dbReference>
<dbReference type="Pfam" id="PF00867">
    <property type="entry name" value="XPG_I"/>
    <property type="match status" value="1"/>
</dbReference>
<dbReference type="PANTHER" id="PTHR11081">
    <property type="entry name" value="FLAP ENDONUCLEASE FAMILY MEMBER"/>
    <property type="match status" value="1"/>
</dbReference>
<feature type="domain" description="XPG-I" evidence="2">
    <location>
        <begin position="114"/>
        <end position="183"/>
    </location>
</feature>
<sequence>MGIDGLWKYVEAAAKEVSLHHLTVEQGFVLNSGGIRCLQVGIDASGWIHRAMYQHSNTKNPELATLFARCCRLLEEPISALFFFDGPKRASVKRGKQVRGNPHWIEHDFKKMVKAFGWGVAPGEGDAELACYSKLGVIDLIASEDSDLLVLGAKAVLRNLAEVDGDEKAKLYRAKDIMQHPSLLLSTTGLVLIALLTGGDFSITQLVATGLL</sequence>
<keyword evidence="1" id="KW-1133">Transmembrane helix</keyword>
<dbReference type="GO" id="GO:0017108">
    <property type="term" value="F:5'-flap endonuclease activity"/>
    <property type="evidence" value="ECO:0007669"/>
    <property type="project" value="TreeGrafter"/>
</dbReference>
<feature type="transmembrane region" description="Helical" evidence="1">
    <location>
        <begin position="183"/>
        <end position="208"/>
    </location>
</feature>
<dbReference type="InterPro" id="IPR006086">
    <property type="entry name" value="XPG-I_dom"/>
</dbReference>
<evidence type="ECO:0000313" key="5">
    <source>
        <dbReference type="Proteomes" id="UP000001194"/>
    </source>
</evidence>
<dbReference type="Proteomes" id="UP000001194">
    <property type="component" value="Unassembled WGS sequence"/>
</dbReference>
<dbReference type="PRINTS" id="PR00853">
    <property type="entry name" value="XPGRADSUPER"/>
</dbReference>
<feature type="domain" description="XPG N-terminal" evidence="3">
    <location>
        <begin position="1"/>
        <end position="101"/>
    </location>
</feature>
<dbReference type="RefSeq" id="XP_001883426.1">
    <property type="nucleotide sequence ID" value="XM_001883391.1"/>
</dbReference>
<dbReference type="InParanoid" id="B0DHL8"/>
<dbReference type="SMART" id="SM00484">
    <property type="entry name" value="XPGI"/>
    <property type="match status" value="1"/>
</dbReference>
<evidence type="ECO:0000259" key="2">
    <source>
        <dbReference type="SMART" id="SM00484"/>
    </source>
</evidence>
<keyword evidence="1" id="KW-0812">Transmembrane</keyword>
<dbReference type="InterPro" id="IPR006084">
    <property type="entry name" value="XPG/Rad2"/>
</dbReference>
<dbReference type="SMART" id="SM00485">
    <property type="entry name" value="XPGN"/>
    <property type="match status" value="1"/>
</dbReference>
<name>B0DHL8_LACBS</name>
<organism evidence="5">
    <name type="scientific">Laccaria bicolor (strain S238N-H82 / ATCC MYA-4686)</name>
    <name type="common">Bicoloured deceiver</name>
    <name type="synonym">Laccaria laccata var. bicolor</name>
    <dbReference type="NCBI Taxonomy" id="486041"/>
    <lineage>
        <taxon>Eukaryota</taxon>
        <taxon>Fungi</taxon>
        <taxon>Dikarya</taxon>
        <taxon>Basidiomycota</taxon>
        <taxon>Agaricomycotina</taxon>
        <taxon>Agaricomycetes</taxon>
        <taxon>Agaricomycetidae</taxon>
        <taxon>Agaricales</taxon>
        <taxon>Agaricineae</taxon>
        <taxon>Hydnangiaceae</taxon>
        <taxon>Laccaria</taxon>
    </lineage>
</organism>
<dbReference type="EMBL" id="DS547111">
    <property type="protein sequence ID" value="EDR05750.1"/>
    <property type="molecule type" value="Genomic_DNA"/>
</dbReference>
<dbReference type="GeneID" id="6079176"/>
<gene>
    <name evidence="4" type="ORF">LACBIDRAFT_302419</name>
</gene>
<dbReference type="InterPro" id="IPR006085">
    <property type="entry name" value="XPG_DNA_repair_N"/>
</dbReference>
<dbReference type="SUPFAM" id="SSF88723">
    <property type="entry name" value="PIN domain-like"/>
    <property type="match status" value="1"/>
</dbReference>
<protein>
    <submittedName>
        <fullName evidence="4">Predicted protein</fullName>
    </submittedName>
</protein>
<dbReference type="AlphaFoldDB" id="B0DHL8"/>
<dbReference type="STRING" id="486041.B0DHL8"/>
<dbReference type="PANTHER" id="PTHR11081:SF75">
    <property type="entry name" value="ENDONUCLEASE, PUTATIVE (AFU_ORTHOLOGUE AFUA_3G13260)-RELATED"/>
    <property type="match status" value="1"/>
</dbReference>
<evidence type="ECO:0000259" key="3">
    <source>
        <dbReference type="SMART" id="SM00485"/>
    </source>
</evidence>
<proteinExistence type="predicted"/>
<dbReference type="CDD" id="cd09870">
    <property type="entry name" value="PIN_YEN1"/>
    <property type="match status" value="1"/>
</dbReference>